<sequence length="177" mass="19787">MSRLHRPTGQEDHFQGSRDAPLLLVEFGDYQCPYCGRAYGEVKRLQEALGDRMALVFRNFPLTQAHPLALQAAEAAEAAGAQGRFWEMHDLLFENQDALELPVLLSHAEGLELDVDRFRKDLASHRYEERIRRDFMDGVRSGVNGTPTFFINGHRHDGDFSTASLLAAMTGGLGASR</sequence>
<dbReference type="InterPro" id="IPR036249">
    <property type="entry name" value="Thioredoxin-like_sf"/>
</dbReference>
<gene>
    <name evidence="3" type="ORF">D7V88_07535</name>
</gene>
<name>A0A3A8JNE6_9BACT</name>
<comment type="caution">
    <text evidence="3">The sequence shown here is derived from an EMBL/GenBank/DDBJ whole genome shotgun (WGS) entry which is preliminary data.</text>
</comment>
<dbReference type="PANTHER" id="PTHR13887:SF55">
    <property type="entry name" value="SLR0313 PROTEIN"/>
    <property type="match status" value="1"/>
</dbReference>
<feature type="domain" description="Thioredoxin" evidence="2">
    <location>
        <begin position="1"/>
        <end position="174"/>
    </location>
</feature>
<dbReference type="InterPro" id="IPR012336">
    <property type="entry name" value="Thioredoxin-like_fold"/>
</dbReference>
<protein>
    <recommendedName>
        <fullName evidence="2">Thioredoxin domain-containing protein</fullName>
    </recommendedName>
</protein>
<evidence type="ECO:0000313" key="4">
    <source>
        <dbReference type="Proteomes" id="UP000268094"/>
    </source>
</evidence>
<dbReference type="PROSITE" id="PS51352">
    <property type="entry name" value="THIOREDOXIN_2"/>
    <property type="match status" value="1"/>
</dbReference>
<organism evidence="3 4">
    <name type="scientific">Corallococcus terminator</name>
    <dbReference type="NCBI Taxonomy" id="2316733"/>
    <lineage>
        <taxon>Bacteria</taxon>
        <taxon>Pseudomonadati</taxon>
        <taxon>Myxococcota</taxon>
        <taxon>Myxococcia</taxon>
        <taxon>Myxococcales</taxon>
        <taxon>Cystobacterineae</taxon>
        <taxon>Myxococcaceae</taxon>
        <taxon>Corallococcus</taxon>
    </lineage>
</organism>
<accession>A0A3A8JNE6</accession>
<dbReference type="SUPFAM" id="SSF52833">
    <property type="entry name" value="Thioredoxin-like"/>
    <property type="match status" value="1"/>
</dbReference>
<dbReference type="PANTHER" id="PTHR13887">
    <property type="entry name" value="GLUTATHIONE S-TRANSFERASE KAPPA"/>
    <property type="match status" value="1"/>
</dbReference>
<proteinExistence type="inferred from homology"/>
<reference evidence="4" key="1">
    <citation type="submission" date="2018-09" db="EMBL/GenBank/DDBJ databases">
        <authorList>
            <person name="Livingstone P.G."/>
            <person name="Whitworth D.E."/>
        </authorList>
    </citation>
    <scope>NUCLEOTIDE SEQUENCE [LARGE SCALE GENOMIC DNA]</scope>
    <source>
        <strain evidence="4">CA054A</strain>
    </source>
</reference>
<dbReference type="EMBL" id="RAVZ01000033">
    <property type="protein sequence ID" value="RKG92051.1"/>
    <property type="molecule type" value="Genomic_DNA"/>
</dbReference>
<comment type="similarity">
    <text evidence="1">Belongs to the thioredoxin family. DsbA subfamily.</text>
</comment>
<evidence type="ECO:0000256" key="1">
    <source>
        <dbReference type="ARBA" id="ARBA00005791"/>
    </source>
</evidence>
<dbReference type="RefSeq" id="WP_120539924.1">
    <property type="nucleotide sequence ID" value="NZ_RAVZ01000033.1"/>
</dbReference>
<dbReference type="Pfam" id="PF13462">
    <property type="entry name" value="Thioredoxin_4"/>
    <property type="match status" value="1"/>
</dbReference>
<dbReference type="Proteomes" id="UP000268094">
    <property type="component" value="Unassembled WGS sequence"/>
</dbReference>
<dbReference type="InterPro" id="IPR013766">
    <property type="entry name" value="Thioredoxin_domain"/>
</dbReference>
<keyword evidence="4" id="KW-1185">Reference proteome</keyword>
<evidence type="ECO:0000313" key="3">
    <source>
        <dbReference type="EMBL" id="RKG92051.1"/>
    </source>
</evidence>
<dbReference type="AlphaFoldDB" id="A0A3A8JNE6"/>
<dbReference type="Gene3D" id="3.40.30.10">
    <property type="entry name" value="Glutaredoxin"/>
    <property type="match status" value="1"/>
</dbReference>
<evidence type="ECO:0000259" key="2">
    <source>
        <dbReference type="PROSITE" id="PS51352"/>
    </source>
</evidence>
<dbReference type="OrthoDB" id="9784686at2"/>